<feature type="region of interest" description="Disordered" evidence="1">
    <location>
        <begin position="212"/>
        <end position="231"/>
    </location>
</feature>
<reference evidence="3" key="1">
    <citation type="journal article" date="2008" name="J. Bacteriol.">
        <title>Genome sequence of the streptomycin-producing microorganism Streptomyces griseus IFO 13350.</title>
        <authorList>
            <person name="Ohnishi Y."/>
            <person name="Ishikawa J."/>
            <person name="Hara H."/>
            <person name="Suzuki H."/>
            <person name="Ikenoya M."/>
            <person name="Ikeda H."/>
            <person name="Yamashita A."/>
            <person name="Hattori M."/>
            <person name="Horinouchi S."/>
        </authorList>
    </citation>
    <scope>NUCLEOTIDE SEQUENCE [LARGE SCALE GENOMIC DNA]</scope>
    <source>
        <strain evidence="3">JCM 4626 / NBRC 13350</strain>
    </source>
</reference>
<evidence type="ECO:0000313" key="2">
    <source>
        <dbReference type="EMBL" id="BAG21426.1"/>
    </source>
</evidence>
<accession>B1VVR5</accession>
<dbReference type="EMBL" id="AP009493">
    <property type="protein sequence ID" value="BAG21426.1"/>
    <property type="molecule type" value="Genomic_DNA"/>
</dbReference>
<dbReference type="KEGG" id="sgr:SGR_4597"/>
<protein>
    <submittedName>
        <fullName evidence="2">Uncharacterized protein</fullName>
    </submittedName>
</protein>
<dbReference type="Proteomes" id="UP000001685">
    <property type="component" value="Chromosome"/>
</dbReference>
<gene>
    <name evidence="2" type="ordered locus">SGR_4597</name>
</gene>
<dbReference type="HOGENOM" id="CLU_111588_0_0_11"/>
<organism evidence="2 3">
    <name type="scientific">Streptomyces griseus subsp. griseus (strain JCM 4626 / CBS 651.72 / NBRC 13350 / KCC S-0626 / ISP 5235)</name>
    <dbReference type="NCBI Taxonomy" id="455632"/>
    <lineage>
        <taxon>Bacteria</taxon>
        <taxon>Bacillati</taxon>
        <taxon>Actinomycetota</taxon>
        <taxon>Actinomycetes</taxon>
        <taxon>Kitasatosporales</taxon>
        <taxon>Streptomycetaceae</taxon>
        <taxon>Streptomyces</taxon>
    </lineage>
</organism>
<proteinExistence type="predicted"/>
<sequence length="231" mass="24566">MKGMGVNRNGKTLIAGLVVAVCATACGSDPEPQSPYVKAAEVCDGLFAGGLEKTVEAVTGATSFKRRSDGDVGRLIGKIEKEYASGRNWSQGGELCDMAAKGSRSVDETTLRFRIYAPQDVNYPGSPEGQRRFSLGKEAVANVRSAGIYFECVSERLDGSKNRPARIYGGLSKAHDRGDALANAMDNLRVVHAASLAVAEKLKCEDNAGLPAELDQDLKQLPPASRESEAE</sequence>
<dbReference type="AlphaFoldDB" id="B1VVR5"/>
<evidence type="ECO:0000313" key="3">
    <source>
        <dbReference type="Proteomes" id="UP000001685"/>
    </source>
</evidence>
<dbReference type="eggNOG" id="ENOG503294M">
    <property type="taxonomic scope" value="Bacteria"/>
</dbReference>
<evidence type="ECO:0000256" key="1">
    <source>
        <dbReference type="SAM" id="MobiDB-lite"/>
    </source>
</evidence>
<name>B1VVR5_STRGG</name>